<protein>
    <submittedName>
        <fullName evidence="1">Uncharacterized protein</fullName>
    </submittedName>
</protein>
<accession>A0A1C9IF54</accession>
<proteinExistence type="predicted"/>
<gene>
    <name evidence="1" type="primary">cpsU</name>
    <name evidence="1" type="ORF">YS443-orf19</name>
    <name evidence="2" type="ORF">YS487-orf19</name>
</gene>
<sequence>MNNLLNYITKNKLIDNSYNDYLIRYSGKGLSINDRDYIRNIYAGNIQDELKVHRKIDNPREVLARLNKKYLGSDAFFNDSMYNYLEGMLYDDDIQNIGKIHNYFKDIVLSKEDGRVNIHLRNAYFIILKDLSQNDDEISILDSPAFLQLKSWIYYRNSELLQNTTDPSTKLLLYLVGDDDFNDLFDSLEELNSSIDWVSQTYISTISPDFKLQILYELIYFQLYVNNQPIKNITDSLDLFAASMPFEPDKYYFFSKLVKNRLIHINKNNLLAMFNTTEIYYELKDNDYFPISHDFPKILEINNLIDYLQFEASKEIYRNYLHEIVEVYIESSKFDFDDLVGTVATITPITANIDNLLMLYNLLEGSDNQSYIIRLSDINLAWSILLEECPIPLNSDKEKEQFLQAVRERIYMPDLIAKLNEITPSSNNVKKILSVIHTNQVLTIPLDRIENQDVKNTILEYQQTIKI</sequence>
<organism evidence="1">
    <name type="scientific">Streptococcus suis</name>
    <dbReference type="NCBI Taxonomy" id="1307"/>
    <lineage>
        <taxon>Bacteria</taxon>
        <taxon>Bacillati</taxon>
        <taxon>Bacillota</taxon>
        <taxon>Bacilli</taxon>
        <taxon>Lactobacillales</taxon>
        <taxon>Streptococcaceae</taxon>
        <taxon>Streptococcus</taxon>
    </lineage>
</organism>
<evidence type="ECO:0000313" key="1">
    <source>
        <dbReference type="EMBL" id="AOP02904.1"/>
    </source>
</evidence>
<dbReference type="EMBL" id="KU665272">
    <property type="protein sequence ID" value="AOP02904.1"/>
    <property type="molecule type" value="Genomic_DNA"/>
</dbReference>
<name>A0A1C9IF54_STRSU</name>
<dbReference type="EMBL" id="KU665274">
    <property type="protein sequence ID" value="AOP02950.1"/>
    <property type="molecule type" value="Genomic_DNA"/>
</dbReference>
<evidence type="ECO:0000313" key="2">
    <source>
        <dbReference type="EMBL" id="AOP02950.1"/>
    </source>
</evidence>
<reference evidence="1" key="1">
    <citation type="journal article" date="2016" name="Appl. Environ. Microbiol.">
        <title>Novel capsular polysaccharide Loci and new diagnostic tools for high-throughput capsular gene typing in Streptococcus suis.</title>
        <authorList>
            <person name="Zheng H."/>
            <person name="Bai X."/>
            <person name="Xu J."/>
        </authorList>
    </citation>
    <scope>NUCLEOTIDE SEQUENCE</scope>
    <source>
        <strain evidence="1">YS443</strain>
        <strain evidence="2">YS487</strain>
    </source>
</reference>
<dbReference type="AlphaFoldDB" id="A0A1C9IF54"/>